<sequence>MQPIFEHSPHFNPWSVRISFFQRSRSSNSTMSDLSLLNGIIVLLLTSIVGIQLSTVILRRREKTERNELQIAPDDRKPTPHSAAPKRADRPPTDTELSTSPDHHLTERISSVELTATDHSRPRQKRSPLCFRITGVPQDWDKEKLQKALHLENDDLSILPACNHLRKTRTALLRLDSLGWEQKQIIVNEQGRCVRLTIDKNFYGLTALNDPVTPITADIIAITGLAGNAFGSWQHRDSQAMWLYDFLPHYFPSARIMTYGYNSSLLEPNGARLIDHRKSFIEALRNARVDCPERPIIFIGHSLGGILVAQTMLQSFLRGRERISVHGDIYGGIYNLVKGIFFFGTPHRGLNVEDLRDMVALQAEKDEHRQLLDQLDNDSEFLGNQKEACMAMWENFPGRVCSFYETGKTETVVSVSLSPVFITERP</sequence>
<evidence type="ECO:0000313" key="9">
    <source>
        <dbReference type="EMBL" id="KAA8894549.1"/>
    </source>
</evidence>
<protein>
    <recommendedName>
        <fullName evidence="11">Alpha/Beta hydrolase protein</fullName>
    </recommendedName>
</protein>
<dbReference type="OrthoDB" id="1658288at2759"/>
<name>A0A5J5EHU0_9PEZI</name>
<dbReference type="SUPFAM" id="SSF53474">
    <property type="entry name" value="alpha/beta-Hydrolases"/>
    <property type="match status" value="1"/>
</dbReference>
<comment type="caution">
    <text evidence="9">The sequence shown here is derived from an EMBL/GenBank/DDBJ whole genome shotgun (WGS) entry which is preliminary data.</text>
</comment>
<organism evidence="9 10">
    <name type="scientific">Sphaerosporella brunnea</name>
    <dbReference type="NCBI Taxonomy" id="1250544"/>
    <lineage>
        <taxon>Eukaryota</taxon>
        <taxon>Fungi</taxon>
        <taxon>Dikarya</taxon>
        <taxon>Ascomycota</taxon>
        <taxon>Pezizomycotina</taxon>
        <taxon>Pezizomycetes</taxon>
        <taxon>Pezizales</taxon>
        <taxon>Pyronemataceae</taxon>
        <taxon>Sphaerosporella</taxon>
    </lineage>
</organism>
<feature type="transmembrane region" description="Helical" evidence="8">
    <location>
        <begin position="36"/>
        <end position="58"/>
    </location>
</feature>
<evidence type="ECO:0000256" key="2">
    <source>
        <dbReference type="ARBA" id="ARBA00004240"/>
    </source>
</evidence>
<dbReference type="EMBL" id="VXIS01000331">
    <property type="protein sequence ID" value="KAA8894549.1"/>
    <property type="molecule type" value="Genomic_DNA"/>
</dbReference>
<feature type="region of interest" description="Disordered" evidence="7">
    <location>
        <begin position="67"/>
        <end position="123"/>
    </location>
</feature>
<dbReference type="AlphaFoldDB" id="A0A5J5EHU0"/>
<dbReference type="GO" id="GO:0005783">
    <property type="term" value="C:endoplasmic reticulum"/>
    <property type="evidence" value="ECO:0007669"/>
    <property type="project" value="UniProtKB-SubCell"/>
</dbReference>
<dbReference type="Gene3D" id="3.40.50.1820">
    <property type="entry name" value="alpha/beta hydrolase"/>
    <property type="match status" value="1"/>
</dbReference>
<evidence type="ECO:0008006" key="11">
    <source>
        <dbReference type="Google" id="ProtNLM"/>
    </source>
</evidence>
<dbReference type="Proteomes" id="UP000326924">
    <property type="component" value="Unassembled WGS sequence"/>
</dbReference>
<dbReference type="InterPro" id="IPR052374">
    <property type="entry name" value="SERAC1"/>
</dbReference>
<dbReference type="GO" id="GO:0005739">
    <property type="term" value="C:mitochondrion"/>
    <property type="evidence" value="ECO:0007669"/>
    <property type="project" value="UniProtKB-SubCell"/>
</dbReference>
<evidence type="ECO:0000256" key="5">
    <source>
        <dbReference type="ARBA" id="ARBA00023128"/>
    </source>
</evidence>
<evidence type="ECO:0000256" key="8">
    <source>
        <dbReference type="SAM" id="Phobius"/>
    </source>
</evidence>
<accession>A0A5J5EHU0</accession>
<evidence type="ECO:0000256" key="6">
    <source>
        <dbReference type="ARBA" id="ARBA00023136"/>
    </source>
</evidence>
<dbReference type="PANTHER" id="PTHR48182:SF2">
    <property type="entry name" value="PROTEIN SERAC1"/>
    <property type="match status" value="1"/>
</dbReference>
<keyword evidence="4" id="KW-0256">Endoplasmic reticulum</keyword>
<proteinExistence type="predicted"/>
<gene>
    <name evidence="9" type="ORF">FN846DRAFT_406174</name>
</gene>
<dbReference type="InParanoid" id="A0A5J5EHU0"/>
<evidence type="ECO:0000256" key="1">
    <source>
        <dbReference type="ARBA" id="ARBA00004173"/>
    </source>
</evidence>
<evidence type="ECO:0000256" key="7">
    <source>
        <dbReference type="SAM" id="MobiDB-lite"/>
    </source>
</evidence>
<dbReference type="InterPro" id="IPR029058">
    <property type="entry name" value="AB_hydrolase_fold"/>
</dbReference>
<keyword evidence="10" id="KW-1185">Reference proteome</keyword>
<keyword evidence="5" id="KW-0496">Mitochondrion</keyword>
<dbReference type="PANTHER" id="PTHR48182">
    <property type="entry name" value="PROTEIN SERAC1"/>
    <property type="match status" value="1"/>
</dbReference>
<dbReference type="GO" id="GO:0016020">
    <property type="term" value="C:membrane"/>
    <property type="evidence" value="ECO:0007669"/>
    <property type="project" value="UniProtKB-SubCell"/>
</dbReference>
<reference evidence="9 10" key="1">
    <citation type="submission" date="2019-09" db="EMBL/GenBank/DDBJ databases">
        <title>Draft genome of the ectomycorrhizal ascomycete Sphaerosporella brunnea.</title>
        <authorList>
            <consortium name="DOE Joint Genome Institute"/>
            <person name="Benucci G.M."/>
            <person name="Marozzi G."/>
            <person name="Antonielli L."/>
            <person name="Sanchez S."/>
            <person name="Marco P."/>
            <person name="Wang X."/>
            <person name="Falini L.B."/>
            <person name="Barry K."/>
            <person name="Haridas S."/>
            <person name="Lipzen A."/>
            <person name="Labutti K."/>
            <person name="Grigoriev I.V."/>
            <person name="Murat C."/>
            <person name="Martin F."/>
            <person name="Albertini E."/>
            <person name="Donnini D."/>
            <person name="Bonito G."/>
        </authorList>
    </citation>
    <scope>NUCLEOTIDE SEQUENCE [LARGE SCALE GENOMIC DNA]</scope>
    <source>
        <strain evidence="9 10">Sb_GMNB300</strain>
    </source>
</reference>
<comment type="subcellular location">
    <subcellularLocation>
        <location evidence="2">Endoplasmic reticulum</location>
    </subcellularLocation>
    <subcellularLocation>
        <location evidence="3">Membrane</location>
    </subcellularLocation>
    <subcellularLocation>
        <location evidence="1">Mitochondrion</location>
    </subcellularLocation>
</comment>
<evidence type="ECO:0000256" key="3">
    <source>
        <dbReference type="ARBA" id="ARBA00004370"/>
    </source>
</evidence>
<feature type="compositionally biased region" description="Basic and acidic residues" evidence="7">
    <location>
        <begin position="67"/>
        <end position="78"/>
    </location>
</feature>
<evidence type="ECO:0000256" key="4">
    <source>
        <dbReference type="ARBA" id="ARBA00022824"/>
    </source>
</evidence>
<keyword evidence="6 8" id="KW-0472">Membrane</keyword>
<keyword evidence="8" id="KW-1133">Transmembrane helix</keyword>
<keyword evidence="8" id="KW-0812">Transmembrane</keyword>
<evidence type="ECO:0000313" key="10">
    <source>
        <dbReference type="Proteomes" id="UP000326924"/>
    </source>
</evidence>